<sequence>MGGSTLCRWPLSLVYMQDITTDKEDWSQEHRDMTALVVCGDMLIVFIPFPWELYRLDVSTEPATVLPMEKLDDWALFLGAEPNGMPLSCMSPPGKMGREEQHLVLCRLWLSALDRYSDPWAIRWYGEQDPVELALPLWPYPSMFYYGAGE</sequence>
<dbReference type="Gramene" id="TraesCS6A02G372900.1">
    <property type="protein sequence ID" value="TraesCS6A02G372900.1"/>
    <property type="gene ID" value="TraesCS6A02G372900"/>
</dbReference>
<reference evidence="1" key="1">
    <citation type="submission" date="2018-08" db="EMBL/GenBank/DDBJ databases">
        <authorList>
            <person name="Rossello M."/>
        </authorList>
    </citation>
    <scope>NUCLEOTIDE SEQUENCE [LARGE SCALE GENOMIC DNA]</scope>
    <source>
        <strain evidence="1">cv. Chinese Spring</strain>
    </source>
</reference>
<dbReference type="Gramene" id="TraesCAD_scaffold_034630_01G000200.1">
    <property type="protein sequence ID" value="TraesCAD_scaffold_034630_01G000200.1"/>
    <property type="gene ID" value="TraesCAD_scaffold_034630_01G000200"/>
</dbReference>
<name>A0A3B6NW33_WHEAT</name>
<organism evidence="1">
    <name type="scientific">Triticum aestivum</name>
    <name type="common">Wheat</name>
    <dbReference type="NCBI Taxonomy" id="4565"/>
    <lineage>
        <taxon>Eukaryota</taxon>
        <taxon>Viridiplantae</taxon>
        <taxon>Streptophyta</taxon>
        <taxon>Embryophyta</taxon>
        <taxon>Tracheophyta</taxon>
        <taxon>Spermatophyta</taxon>
        <taxon>Magnoliopsida</taxon>
        <taxon>Liliopsida</taxon>
        <taxon>Poales</taxon>
        <taxon>Poaceae</taxon>
        <taxon>BOP clade</taxon>
        <taxon>Pooideae</taxon>
        <taxon>Triticodae</taxon>
        <taxon>Triticeae</taxon>
        <taxon>Triticinae</taxon>
        <taxon>Triticum</taxon>
    </lineage>
</organism>
<protein>
    <submittedName>
        <fullName evidence="1">Uncharacterized protein</fullName>
    </submittedName>
</protein>
<dbReference type="Gramene" id="TraesWEE_scaffold_038800_01G000300.1">
    <property type="protein sequence ID" value="TraesWEE_scaffold_038800_01G000300.1"/>
    <property type="gene ID" value="TraesWEE_scaffold_038800_01G000300"/>
</dbReference>
<reference evidence="1" key="2">
    <citation type="submission" date="2018-10" db="UniProtKB">
        <authorList>
            <consortium name="EnsemblPlants"/>
        </authorList>
    </citation>
    <scope>IDENTIFICATION</scope>
</reference>
<dbReference type="Gramene" id="TraesROB_scaffold_051479_01G000200.1">
    <property type="protein sequence ID" value="TraesROB_scaffold_051479_01G000200.1"/>
    <property type="gene ID" value="TraesROB_scaffold_051479_01G000200"/>
</dbReference>
<dbReference type="Gramene" id="TraesCS6A03G0946700.1">
    <property type="protein sequence ID" value="TraesCS6A03G0946700.1.CDS"/>
    <property type="gene ID" value="TraesCS6A03G0946700"/>
</dbReference>
<keyword evidence="2" id="KW-1185">Reference proteome</keyword>
<dbReference type="PANTHER" id="PTHR33800:SF18">
    <property type="entry name" value="F-BOX DOMAIN-CONTAINING PROTEIN"/>
    <property type="match status" value="1"/>
</dbReference>
<evidence type="ECO:0000313" key="2">
    <source>
        <dbReference type="Proteomes" id="UP000019116"/>
    </source>
</evidence>
<dbReference type="EnsemblPlants" id="TraesCS6A02G372900.1">
    <property type="protein sequence ID" value="TraesCS6A02G372900.1"/>
    <property type="gene ID" value="TraesCS6A02G372900"/>
</dbReference>
<dbReference type="PANTHER" id="PTHR33800">
    <property type="entry name" value="OS06G0113600 PROTEIN"/>
    <property type="match status" value="1"/>
</dbReference>
<dbReference type="AlphaFoldDB" id="A0A3B6NW33"/>
<dbReference type="OMA" id="NVTRIHA"/>
<proteinExistence type="predicted"/>
<evidence type="ECO:0000313" key="1">
    <source>
        <dbReference type="EnsemblPlants" id="TraesCS6A02G372900.1"/>
    </source>
</evidence>
<dbReference type="Proteomes" id="UP000019116">
    <property type="component" value="Chromosome 6A"/>
</dbReference>
<dbReference type="Gramene" id="TraesRN6A0100933100.1">
    <property type="protein sequence ID" value="TraesRN6A0100933100.1"/>
    <property type="gene ID" value="TraesRN6A0100933100"/>
</dbReference>
<accession>A0A3B6NW33</accession>